<keyword evidence="16" id="KW-0175">Coiled coil</keyword>
<dbReference type="FunFam" id="3.30.565.10:FF:000023">
    <property type="entry name" value="PAS domain-containing sensor histidine kinase"/>
    <property type="match status" value="1"/>
</dbReference>
<keyword evidence="7" id="KW-0547">Nucleotide-binding</keyword>
<dbReference type="Pfam" id="PF07695">
    <property type="entry name" value="7TMR-DISM_7TM"/>
    <property type="match status" value="1"/>
</dbReference>
<keyword evidence="9" id="KW-0067">ATP-binding</keyword>
<evidence type="ECO:0000256" key="9">
    <source>
        <dbReference type="ARBA" id="ARBA00022840"/>
    </source>
</evidence>
<evidence type="ECO:0000256" key="6">
    <source>
        <dbReference type="ARBA" id="ARBA00022679"/>
    </source>
</evidence>
<comment type="catalytic activity">
    <reaction evidence="1">
        <text>ATP + protein L-histidine = ADP + protein N-phospho-L-histidine.</text>
        <dbReference type="EC" id="2.7.13.3"/>
    </reaction>
</comment>
<dbReference type="InterPro" id="IPR011006">
    <property type="entry name" value="CheY-like_superfamily"/>
</dbReference>
<keyword evidence="17" id="KW-1133">Transmembrane helix</keyword>
<proteinExistence type="predicted"/>
<evidence type="ECO:0000256" key="7">
    <source>
        <dbReference type="ARBA" id="ARBA00022741"/>
    </source>
</evidence>
<feature type="coiled-coil region" evidence="16">
    <location>
        <begin position="402"/>
        <end position="430"/>
    </location>
</feature>
<dbReference type="GO" id="GO:0000155">
    <property type="term" value="F:phosphorelay sensor kinase activity"/>
    <property type="evidence" value="ECO:0007669"/>
    <property type="project" value="InterPro"/>
</dbReference>
<dbReference type="PANTHER" id="PTHR43047">
    <property type="entry name" value="TWO-COMPONENT HISTIDINE PROTEIN KINASE"/>
    <property type="match status" value="1"/>
</dbReference>
<dbReference type="InterPro" id="IPR011623">
    <property type="entry name" value="7TMR_DISM_rcpt_extracell_dom1"/>
</dbReference>
<dbReference type="SUPFAM" id="SSF52172">
    <property type="entry name" value="CheY-like"/>
    <property type="match status" value="1"/>
</dbReference>
<dbReference type="InterPro" id="IPR003661">
    <property type="entry name" value="HisK_dim/P_dom"/>
</dbReference>
<evidence type="ECO:0000256" key="17">
    <source>
        <dbReference type="SAM" id="Phobius"/>
    </source>
</evidence>
<keyword evidence="10" id="KW-0902">Two-component regulatory system</keyword>
<dbReference type="PRINTS" id="PR00344">
    <property type="entry name" value="BCTRLSENSOR"/>
</dbReference>
<dbReference type="AlphaFoldDB" id="A0A323T967"/>
<feature type="transmembrane region" description="Helical" evidence="17">
    <location>
        <begin position="265"/>
        <end position="284"/>
    </location>
</feature>
<keyword evidence="12" id="KW-0238">DNA-binding</keyword>
<keyword evidence="4" id="KW-1003">Cell membrane</keyword>
<organism evidence="20 21">
    <name type="scientific">Salipaludibacillus keqinensis</name>
    <dbReference type="NCBI Taxonomy" id="2045207"/>
    <lineage>
        <taxon>Bacteria</taxon>
        <taxon>Bacillati</taxon>
        <taxon>Bacillota</taxon>
        <taxon>Bacilli</taxon>
        <taxon>Bacillales</taxon>
        <taxon>Bacillaceae</taxon>
    </lineage>
</organism>
<keyword evidence="8" id="KW-0418">Kinase</keyword>
<feature type="domain" description="Histidine kinase" evidence="18">
    <location>
        <begin position="440"/>
        <end position="658"/>
    </location>
</feature>
<dbReference type="PANTHER" id="PTHR43047:SF72">
    <property type="entry name" value="OSMOSENSING HISTIDINE PROTEIN KINASE SLN1"/>
    <property type="match status" value="1"/>
</dbReference>
<feature type="modified residue" description="4-aspartylphosphate" evidence="15">
    <location>
        <position position="750"/>
    </location>
</feature>
<evidence type="ECO:0000256" key="14">
    <source>
        <dbReference type="ARBA" id="ARBA00023163"/>
    </source>
</evidence>
<dbReference type="InterPro" id="IPR001789">
    <property type="entry name" value="Sig_transdc_resp-reg_receiver"/>
</dbReference>
<feature type="domain" description="Response regulatory" evidence="19">
    <location>
        <begin position="700"/>
        <end position="817"/>
    </location>
</feature>
<dbReference type="Pfam" id="PF07696">
    <property type="entry name" value="7TMR-DISMED2"/>
    <property type="match status" value="1"/>
</dbReference>
<dbReference type="GO" id="GO:0005886">
    <property type="term" value="C:plasma membrane"/>
    <property type="evidence" value="ECO:0007669"/>
    <property type="project" value="UniProtKB-SubCell"/>
</dbReference>
<feature type="transmembrane region" description="Helical" evidence="17">
    <location>
        <begin position="228"/>
        <end position="253"/>
    </location>
</feature>
<feature type="transmembrane region" description="Helical" evidence="17">
    <location>
        <begin position="199"/>
        <end position="221"/>
    </location>
</feature>
<dbReference type="PROSITE" id="PS50109">
    <property type="entry name" value="HIS_KIN"/>
    <property type="match status" value="2"/>
</dbReference>
<dbReference type="GO" id="GO:0003677">
    <property type="term" value="F:DNA binding"/>
    <property type="evidence" value="ECO:0007669"/>
    <property type="project" value="UniProtKB-KW"/>
</dbReference>
<evidence type="ECO:0000256" key="15">
    <source>
        <dbReference type="PROSITE-ProRule" id="PRU00169"/>
    </source>
</evidence>
<feature type="domain" description="Histidine kinase" evidence="18">
    <location>
        <begin position="878"/>
        <end position="1110"/>
    </location>
</feature>
<feature type="transmembrane region" description="Helical" evidence="17">
    <location>
        <begin position="321"/>
        <end position="341"/>
    </location>
</feature>
<dbReference type="SUPFAM" id="SSF55874">
    <property type="entry name" value="ATPase domain of HSP90 chaperone/DNA topoisomerase II/histidine kinase"/>
    <property type="match status" value="2"/>
</dbReference>
<dbReference type="InterPro" id="IPR036890">
    <property type="entry name" value="HATPase_C_sf"/>
</dbReference>
<dbReference type="Proteomes" id="UP000248214">
    <property type="component" value="Unassembled WGS sequence"/>
</dbReference>
<feature type="transmembrane region" description="Helical" evidence="17">
    <location>
        <begin position="296"/>
        <end position="315"/>
    </location>
</feature>
<comment type="subcellular location">
    <subcellularLocation>
        <location evidence="2">Cell membrane</location>
        <topology evidence="2">Multi-pass membrane protein</topology>
    </subcellularLocation>
</comment>
<evidence type="ECO:0000256" key="10">
    <source>
        <dbReference type="ARBA" id="ARBA00023012"/>
    </source>
</evidence>
<dbReference type="EC" id="2.7.13.3" evidence="3"/>
<accession>A0A323T967</accession>
<dbReference type="CDD" id="cd00082">
    <property type="entry name" value="HisKA"/>
    <property type="match status" value="2"/>
</dbReference>
<dbReference type="CDD" id="cd00075">
    <property type="entry name" value="HATPase"/>
    <property type="match status" value="1"/>
</dbReference>
<dbReference type="PROSITE" id="PS50110">
    <property type="entry name" value="RESPONSE_REGULATORY"/>
    <property type="match status" value="1"/>
</dbReference>
<evidence type="ECO:0000256" key="13">
    <source>
        <dbReference type="ARBA" id="ARBA00023136"/>
    </source>
</evidence>
<dbReference type="FunFam" id="3.30.565.10:FF:000006">
    <property type="entry name" value="Sensor histidine kinase WalK"/>
    <property type="match status" value="1"/>
</dbReference>
<reference evidence="20 21" key="1">
    <citation type="submission" date="2017-10" db="EMBL/GenBank/DDBJ databases">
        <title>Bacillus sp. nov., a halophilic bacterium isolated from a Keqin Lake.</title>
        <authorList>
            <person name="Wang H."/>
        </authorList>
    </citation>
    <scope>NUCLEOTIDE SEQUENCE [LARGE SCALE GENOMIC DNA]</scope>
    <source>
        <strain evidence="20 21">KQ-12</strain>
    </source>
</reference>
<evidence type="ECO:0000313" key="21">
    <source>
        <dbReference type="Proteomes" id="UP000248214"/>
    </source>
</evidence>
<dbReference type="InterPro" id="IPR036097">
    <property type="entry name" value="HisK_dim/P_sf"/>
</dbReference>
<evidence type="ECO:0000256" key="1">
    <source>
        <dbReference type="ARBA" id="ARBA00000085"/>
    </source>
</evidence>
<dbReference type="SMART" id="SM00387">
    <property type="entry name" value="HATPase_c"/>
    <property type="match status" value="2"/>
</dbReference>
<evidence type="ECO:0000256" key="2">
    <source>
        <dbReference type="ARBA" id="ARBA00004651"/>
    </source>
</evidence>
<dbReference type="Gene3D" id="2.60.40.2380">
    <property type="match status" value="1"/>
</dbReference>
<sequence length="1116" mass="127520">MIGEGGAVFLSKMFYSFVFISFVLIASGTGTMVINASPAELVDSLESIELNNYIEILEDPNKEWDIHEVTTGEAATQFEKNDGGVPSYGYTDAAYWVRFQVMNSSDRVDWFLELENPTMDVVTLYELSSNEEVVAIRETGDHFPFAEREVDHRYFIFSLENNLDEVQTYYLRFETEGAMQLPLTLRTQESLMMTTQIDYGILGLLCGLALVMAIYNLFVYLSLRHRSYLYYVGFIFVNLLTYLSFTGLAYQFFWPEAVWWNNRSIVFFMGVSNILALLFTSSFLGIKQQFPRVAKWLFSLIGINIFVIILLFFSYSAALDFIVVATGVSVLFIISTAFISLRRGFRPARFFFLAWHIFIVGVLVSILTDMGMIPLTFGTKYAWQITTSIELILLSFALADKINTMRQEKEKAERDAIESQQEMLESLKRTDQLKDEFLAMTSHELRTPLNGMIGIAESLHDGAAGTLNHSMKTNLFMIITSGRRLNHLINDILDFSKLKNNDMNLNLKKVHLKEVVDVVATICQTFLKDKPIQLIHHIDDRLPPVLADENRLQQILYNLIGNGIKYTNEGKVEIQAIQRNDHIKVTVQDTGIGIPTENIESIFLPFQRGTNSDPQQEQGLGIGLNVTKRLVELQRGRLTVTSEEKKGSTFTFTIPTFDESLTIDEEIAASSSVKPMITDLPDTMRFNEQSNRSRDENAKTILVVDDDPVNRQVLINYLSLEGYQVETANDGHGALEMIETDQRINLVMLDIMMPRLSGYQVCQTIRKKHSLTELPVLMLTAKNQIEDRITAFEVGANDYLTKPTDKRELLSRTKTLLQLNQLGSEIKSVNEKLALMNEQLEKKVETRTKELDEKNKKLVLNNEELMRLEKERVHLLSNISHELGTPITFLQGYVQTVKEGFIEANDPKYLEIVQNKVRLLDRLIQDLFDLVKFETGNIGLKIVNVELEDWLNEVYEKFEYELKQNHLSFNTKPVKNKDKFKETILFIDLERMDQVFYNLMYNAIKHTPSGGDITVSSQVCERDPLSSPDEFDGKVVIEVRDNGEGIEENALPHIFERFYKGARSSTFKGSGTGLGLAITKEIIEYHKGNIWVESKRGKGTSFFFSLPVVFRDSIRE</sequence>
<keyword evidence="14" id="KW-0804">Transcription</keyword>
<dbReference type="InterPro" id="IPR004358">
    <property type="entry name" value="Sig_transdc_His_kin-like_C"/>
</dbReference>
<name>A0A323T967_9BACI</name>
<keyword evidence="6" id="KW-0808">Transferase</keyword>
<dbReference type="SUPFAM" id="SSF47384">
    <property type="entry name" value="Homodimeric domain of signal transducing histidine kinase"/>
    <property type="match status" value="2"/>
</dbReference>
<keyword evidence="21" id="KW-1185">Reference proteome</keyword>
<dbReference type="Pfam" id="PF00512">
    <property type="entry name" value="HisKA"/>
    <property type="match status" value="2"/>
</dbReference>
<keyword evidence="5 15" id="KW-0597">Phosphoprotein</keyword>
<dbReference type="SMART" id="SM00448">
    <property type="entry name" value="REC"/>
    <property type="match status" value="1"/>
</dbReference>
<gene>
    <name evidence="20" type="ORF">CR194_15260</name>
</gene>
<dbReference type="Gene3D" id="1.10.287.130">
    <property type="match status" value="2"/>
</dbReference>
<feature type="transmembrane region" description="Helical" evidence="17">
    <location>
        <begin position="353"/>
        <end position="375"/>
    </location>
</feature>
<dbReference type="Pfam" id="PF00072">
    <property type="entry name" value="Response_reg"/>
    <property type="match status" value="1"/>
</dbReference>
<dbReference type="SMART" id="SM00388">
    <property type="entry name" value="HisKA"/>
    <property type="match status" value="2"/>
</dbReference>
<comment type="caution">
    <text evidence="20">The sequence shown here is derived from an EMBL/GenBank/DDBJ whole genome shotgun (WGS) entry which is preliminary data.</text>
</comment>
<protein>
    <recommendedName>
        <fullName evidence="3">histidine kinase</fullName>
        <ecNumber evidence="3">2.7.13.3</ecNumber>
    </recommendedName>
</protein>
<keyword evidence="11" id="KW-0805">Transcription regulation</keyword>
<evidence type="ECO:0000256" key="16">
    <source>
        <dbReference type="SAM" id="Coils"/>
    </source>
</evidence>
<evidence type="ECO:0000256" key="8">
    <source>
        <dbReference type="ARBA" id="ARBA00022777"/>
    </source>
</evidence>
<evidence type="ECO:0000256" key="12">
    <source>
        <dbReference type="ARBA" id="ARBA00023125"/>
    </source>
</evidence>
<keyword evidence="17" id="KW-0812">Transmembrane</keyword>
<feature type="transmembrane region" description="Helical" evidence="17">
    <location>
        <begin position="12"/>
        <end position="34"/>
    </location>
</feature>
<dbReference type="Gene3D" id="3.30.565.10">
    <property type="entry name" value="Histidine kinase-like ATPase, C-terminal domain"/>
    <property type="match status" value="2"/>
</dbReference>
<evidence type="ECO:0000256" key="3">
    <source>
        <dbReference type="ARBA" id="ARBA00012438"/>
    </source>
</evidence>
<dbReference type="InterPro" id="IPR005467">
    <property type="entry name" value="His_kinase_dom"/>
</dbReference>
<dbReference type="EMBL" id="PDOD01000004">
    <property type="protein sequence ID" value="PYZ92198.1"/>
    <property type="molecule type" value="Genomic_DNA"/>
</dbReference>
<dbReference type="GO" id="GO:0005524">
    <property type="term" value="F:ATP binding"/>
    <property type="evidence" value="ECO:0007669"/>
    <property type="project" value="UniProtKB-KW"/>
</dbReference>
<dbReference type="CDD" id="cd17574">
    <property type="entry name" value="REC_OmpR"/>
    <property type="match status" value="1"/>
</dbReference>
<feature type="coiled-coil region" evidence="16">
    <location>
        <begin position="819"/>
        <end position="871"/>
    </location>
</feature>
<keyword evidence="13 17" id="KW-0472">Membrane</keyword>
<dbReference type="Pfam" id="PF02518">
    <property type="entry name" value="HATPase_c"/>
    <property type="match status" value="2"/>
</dbReference>
<dbReference type="FunFam" id="3.40.50.2300:FF:000001">
    <property type="entry name" value="DNA-binding response regulator PhoB"/>
    <property type="match status" value="1"/>
</dbReference>
<evidence type="ECO:0000256" key="11">
    <source>
        <dbReference type="ARBA" id="ARBA00023015"/>
    </source>
</evidence>
<evidence type="ECO:0000259" key="18">
    <source>
        <dbReference type="PROSITE" id="PS50109"/>
    </source>
</evidence>
<evidence type="ECO:0000256" key="4">
    <source>
        <dbReference type="ARBA" id="ARBA00022475"/>
    </source>
</evidence>
<evidence type="ECO:0000256" key="5">
    <source>
        <dbReference type="ARBA" id="ARBA00022553"/>
    </source>
</evidence>
<evidence type="ECO:0000313" key="20">
    <source>
        <dbReference type="EMBL" id="PYZ92198.1"/>
    </source>
</evidence>
<dbReference type="InterPro" id="IPR003594">
    <property type="entry name" value="HATPase_dom"/>
</dbReference>
<evidence type="ECO:0000259" key="19">
    <source>
        <dbReference type="PROSITE" id="PS50110"/>
    </source>
</evidence>
<dbReference type="GO" id="GO:0009927">
    <property type="term" value="F:histidine phosphotransfer kinase activity"/>
    <property type="evidence" value="ECO:0007669"/>
    <property type="project" value="TreeGrafter"/>
</dbReference>
<dbReference type="InterPro" id="IPR011622">
    <property type="entry name" value="7TMR_DISM_rcpt_extracell_dom2"/>
</dbReference>
<dbReference type="Gene3D" id="3.40.50.2300">
    <property type="match status" value="1"/>
</dbReference>